<dbReference type="InterPro" id="IPR020449">
    <property type="entry name" value="Tscrpt_reg_AraC-type_HTH"/>
</dbReference>
<dbReference type="Pfam" id="PF14525">
    <property type="entry name" value="AraC_binding_2"/>
    <property type="match status" value="1"/>
</dbReference>
<keyword evidence="3" id="KW-0804">Transcription</keyword>
<dbReference type="EMBL" id="FPCH01000002">
    <property type="protein sequence ID" value="SFV33476.1"/>
    <property type="molecule type" value="Genomic_DNA"/>
</dbReference>
<sequence length="347" mass="38691">MERYADTPTDLVVWDTEYFPSRQALDVYNNGVRTSCLPWSNDLTASSQFCGRIESRPHSSGTINRVRVTPHFCLRSAADVRMSSTECVYASYILGGDVQIEQAGWQTTARKGDIALYRSDLPISIKLQPDAPHQVMVMLVSKDAVDKAFRSDSDYTNVVIPREKMAKPLAACASFLARQYRVSKREELDSVIDALLQLLPTGTSESQLRGEDAIDLVDNPLRTKLVAFVEENIQSRSLTPRLAADHLNVSTRYIHKMFAATGQTFSTYVACERLKHIGRELASGSEQRQPISSLAYRWGFDSISTFNRAFRRHFGCSPSSYREKALGLIAFLSAGLPSVIQIGGICF</sequence>
<protein>
    <submittedName>
        <fullName evidence="5">AraC-type DNA-binding protein</fullName>
    </submittedName>
</protein>
<dbReference type="PROSITE" id="PS01124">
    <property type="entry name" value="HTH_ARAC_FAMILY_2"/>
    <property type="match status" value="1"/>
</dbReference>
<feature type="domain" description="HTH araC/xylS-type" evidence="4">
    <location>
        <begin position="223"/>
        <end position="324"/>
    </location>
</feature>
<dbReference type="InterPro" id="IPR035418">
    <property type="entry name" value="AraC-bd_2"/>
</dbReference>
<evidence type="ECO:0000259" key="4">
    <source>
        <dbReference type="PROSITE" id="PS01124"/>
    </source>
</evidence>
<evidence type="ECO:0000256" key="1">
    <source>
        <dbReference type="ARBA" id="ARBA00023015"/>
    </source>
</evidence>
<dbReference type="PANTHER" id="PTHR43280">
    <property type="entry name" value="ARAC-FAMILY TRANSCRIPTIONAL REGULATOR"/>
    <property type="match status" value="1"/>
</dbReference>
<dbReference type="RefSeq" id="WP_177228120.1">
    <property type="nucleotide sequence ID" value="NZ_FPCH01000002.1"/>
</dbReference>
<dbReference type="AlphaFoldDB" id="A0A1I7NFZ7"/>
<proteinExistence type="predicted"/>
<evidence type="ECO:0000256" key="3">
    <source>
        <dbReference type="ARBA" id="ARBA00023163"/>
    </source>
</evidence>
<keyword evidence="2 5" id="KW-0238">DNA-binding</keyword>
<dbReference type="InterPro" id="IPR018060">
    <property type="entry name" value="HTH_AraC"/>
</dbReference>
<dbReference type="SUPFAM" id="SSF46689">
    <property type="entry name" value="Homeodomain-like"/>
    <property type="match status" value="1"/>
</dbReference>
<dbReference type="GO" id="GO:0003700">
    <property type="term" value="F:DNA-binding transcription factor activity"/>
    <property type="evidence" value="ECO:0007669"/>
    <property type="project" value="InterPro"/>
</dbReference>
<dbReference type="InterPro" id="IPR009057">
    <property type="entry name" value="Homeodomain-like_sf"/>
</dbReference>
<dbReference type="Gene3D" id="1.10.10.60">
    <property type="entry name" value="Homeodomain-like"/>
    <property type="match status" value="1"/>
</dbReference>
<accession>A0A1I7NFZ7</accession>
<organism evidence="5 6">
    <name type="scientific">Hyphomicrobium facile</name>
    <dbReference type="NCBI Taxonomy" id="51670"/>
    <lineage>
        <taxon>Bacteria</taxon>
        <taxon>Pseudomonadati</taxon>
        <taxon>Pseudomonadota</taxon>
        <taxon>Alphaproteobacteria</taxon>
        <taxon>Hyphomicrobiales</taxon>
        <taxon>Hyphomicrobiaceae</taxon>
        <taxon>Hyphomicrobium</taxon>
    </lineage>
</organism>
<reference evidence="6" key="1">
    <citation type="submission" date="2016-10" db="EMBL/GenBank/DDBJ databases">
        <authorList>
            <person name="Varghese N."/>
            <person name="Submissions S."/>
        </authorList>
    </citation>
    <scope>NUCLEOTIDE SEQUENCE [LARGE SCALE GENOMIC DNA]</scope>
    <source>
        <strain evidence="6">DSM 1565</strain>
    </source>
</reference>
<evidence type="ECO:0000313" key="6">
    <source>
        <dbReference type="Proteomes" id="UP000199423"/>
    </source>
</evidence>
<dbReference type="Pfam" id="PF12833">
    <property type="entry name" value="HTH_18"/>
    <property type="match status" value="1"/>
</dbReference>
<dbReference type="Proteomes" id="UP000199423">
    <property type="component" value="Unassembled WGS sequence"/>
</dbReference>
<dbReference type="STRING" id="51670.SAMN04488557_2008"/>
<dbReference type="PANTHER" id="PTHR43280:SF31">
    <property type="entry name" value="TRANSCRIPTIONAL REGULATORY PROTEIN"/>
    <property type="match status" value="1"/>
</dbReference>
<evidence type="ECO:0000313" key="5">
    <source>
        <dbReference type="EMBL" id="SFV33476.1"/>
    </source>
</evidence>
<keyword evidence="6" id="KW-1185">Reference proteome</keyword>
<name>A0A1I7NFZ7_9HYPH</name>
<dbReference type="SMART" id="SM00342">
    <property type="entry name" value="HTH_ARAC"/>
    <property type="match status" value="1"/>
</dbReference>
<evidence type="ECO:0000256" key="2">
    <source>
        <dbReference type="ARBA" id="ARBA00023125"/>
    </source>
</evidence>
<gene>
    <name evidence="5" type="ORF">SAMN04488557_2008</name>
</gene>
<dbReference type="GO" id="GO:0043565">
    <property type="term" value="F:sequence-specific DNA binding"/>
    <property type="evidence" value="ECO:0007669"/>
    <property type="project" value="InterPro"/>
</dbReference>
<dbReference type="PRINTS" id="PR00032">
    <property type="entry name" value="HTHARAC"/>
</dbReference>
<keyword evidence="1" id="KW-0805">Transcription regulation</keyword>